<dbReference type="Gene3D" id="1.10.10.10">
    <property type="entry name" value="Winged helix-like DNA-binding domain superfamily/Winged helix DNA-binding domain"/>
    <property type="match status" value="1"/>
</dbReference>
<dbReference type="InterPro" id="IPR014710">
    <property type="entry name" value="RmlC-like_jellyroll"/>
</dbReference>
<sequence>MLEFKKTAPLAQIGMMHQLSAPHWAQLEPGFTTLRECTAGEVISERGQPLDHSLLLVDGIVGRRIKVGRKQGARHHLVALQVPGDFVDLHAYPLKVLDHDIVAITDVQMAVISHERVKSVIDDQPEFTRQLWSLTLVDAAIHRHWALRNGTMRALQRVANLFAELITRMDAGGAAVTGSYALNLSQPHIGDACGLSGVHINRVLRTLREANCCTYVKGELVVQDRAALNLIAEFDPDYLYLPGS</sequence>
<keyword evidence="6" id="KW-1185">Reference proteome</keyword>
<dbReference type="PROSITE" id="PS51063">
    <property type="entry name" value="HTH_CRP_2"/>
    <property type="match status" value="1"/>
</dbReference>
<evidence type="ECO:0000259" key="4">
    <source>
        <dbReference type="PROSITE" id="PS51063"/>
    </source>
</evidence>
<dbReference type="CDD" id="cd00038">
    <property type="entry name" value="CAP_ED"/>
    <property type="match status" value="1"/>
</dbReference>
<dbReference type="STRING" id="195913.SAMN04488004_14212"/>
<dbReference type="GO" id="GO:0006355">
    <property type="term" value="P:regulation of DNA-templated transcription"/>
    <property type="evidence" value="ECO:0007669"/>
    <property type="project" value="InterPro"/>
</dbReference>
<dbReference type="Proteomes" id="UP000199550">
    <property type="component" value="Unassembled WGS sequence"/>
</dbReference>
<evidence type="ECO:0000256" key="1">
    <source>
        <dbReference type="ARBA" id="ARBA00023015"/>
    </source>
</evidence>
<dbReference type="Pfam" id="PF13545">
    <property type="entry name" value="HTH_Crp_2"/>
    <property type="match status" value="1"/>
</dbReference>
<dbReference type="Gene3D" id="2.60.120.10">
    <property type="entry name" value="Jelly Rolls"/>
    <property type="match status" value="1"/>
</dbReference>
<keyword evidence="5" id="KW-0418">Kinase</keyword>
<dbReference type="AlphaFoldDB" id="A0A1I4JQB8"/>
<evidence type="ECO:0000313" key="5">
    <source>
        <dbReference type="EMBL" id="SFL68730.1"/>
    </source>
</evidence>
<reference evidence="5 6" key="1">
    <citation type="submission" date="2016-10" db="EMBL/GenBank/DDBJ databases">
        <authorList>
            <person name="de Groot N.N."/>
        </authorList>
    </citation>
    <scope>NUCLEOTIDE SEQUENCE [LARGE SCALE GENOMIC DNA]</scope>
    <source>
        <strain evidence="5 6">DSM 16199</strain>
    </source>
</reference>
<evidence type="ECO:0000313" key="6">
    <source>
        <dbReference type="Proteomes" id="UP000199550"/>
    </source>
</evidence>
<keyword evidence="1" id="KW-0805">Transcription regulation</keyword>
<protein>
    <submittedName>
        <fullName evidence="5">cAMP-binding domain of CRP or a regulatory subunit of cAMP-dependent protein kinases</fullName>
    </submittedName>
</protein>
<dbReference type="InterPro" id="IPR018490">
    <property type="entry name" value="cNMP-bd_dom_sf"/>
</dbReference>
<dbReference type="RefSeq" id="WP_090191987.1">
    <property type="nucleotide sequence ID" value="NZ_FOTF01000042.1"/>
</dbReference>
<dbReference type="InterPro" id="IPR036390">
    <property type="entry name" value="WH_DNA-bd_sf"/>
</dbReference>
<keyword evidence="5" id="KW-0808">Transferase</keyword>
<feature type="domain" description="HTH crp-type" evidence="4">
    <location>
        <begin position="152"/>
        <end position="226"/>
    </location>
</feature>
<dbReference type="SUPFAM" id="SSF51206">
    <property type="entry name" value="cAMP-binding domain-like"/>
    <property type="match status" value="1"/>
</dbReference>
<gene>
    <name evidence="5" type="ORF">SAMN04488004_14212</name>
</gene>
<accession>A0A1I4JQB8</accession>
<dbReference type="SUPFAM" id="SSF46785">
    <property type="entry name" value="Winged helix' DNA-binding domain"/>
    <property type="match status" value="1"/>
</dbReference>
<organism evidence="5 6">
    <name type="scientific">Loktanella salsilacus</name>
    <dbReference type="NCBI Taxonomy" id="195913"/>
    <lineage>
        <taxon>Bacteria</taxon>
        <taxon>Pseudomonadati</taxon>
        <taxon>Pseudomonadota</taxon>
        <taxon>Alphaproteobacteria</taxon>
        <taxon>Rhodobacterales</taxon>
        <taxon>Roseobacteraceae</taxon>
        <taxon>Loktanella</taxon>
    </lineage>
</organism>
<dbReference type="EMBL" id="FOTF01000042">
    <property type="protein sequence ID" value="SFL68730.1"/>
    <property type="molecule type" value="Genomic_DNA"/>
</dbReference>
<name>A0A1I4JQB8_9RHOB</name>
<dbReference type="GO" id="GO:0016301">
    <property type="term" value="F:kinase activity"/>
    <property type="evidence" value="ECO:0007669"/>
    <property type="project" value="UniProtKB-KW"/>
</dbReference>
<proteinExistence type="predicted"/>
<dbReference type="InterPro" id="IPR012318">
    <property type="entry name" value="HTH_CRP"/>
</dbReference>
<dbReference type="InterPro" id="IPR000595">
    <property type="entry name" value="cNMP-bd_dom"/>
</dbReference>
<keyword evidence="2" id="KW-0238">DNA-binding</keyword>
<dbReference type="InterPro" id="IPR036388">
    <property type="entry name" value="WH-like_DNA-bd_sf"/>
</dbReference>
<evidence type="ECO:0000256" key="2">
    <source>
        <dbReference type="ARBA" id="ARBA00023125"/>
    </source>
</evidence>
<evidence type="ECO:0000256" key="3">
    <source>
        <dbReference type="ARBA" id="ARBA00023163"/>
    </source>
</evidence>
<dbReference type="GO" id="GO:0003677">
    <property type="term" value="F:DNA binding"/>
    <property type="evidence" value="ECO:0007669"/>
    <property type="project" value="UniProtKB-KW"/>
</dbReference>
<keyword evidence="3" id="KW-0804">Transcription</keyword>
<dbReference type="OrthoDB" id="7584044at2"/>